<evidence type="ECO:0000256" key="1">
    <source>
        <dbReference type="SAM" id="Phobius"/>
    </source>
</evidence>
<accession>A0A7C4JJF3</accession>
<feature type="transmembrane region" description="Helical" evidence="1">
    <location>
        <begin position="7"/>
        <end position="29"/>
    </location>
</feature>
<gene>
    <name evidence="3" type="ORF">ENU08_04290</name>
    <name evidence="2" type="ORF">ENU41_02965</name>
</gene>
<keyword evidence="1" id="KW-0812">Transmembrane</keyword>
<proteinExistence type="predicted"/>
<evidence type="ECO:0000313" key="3">
    <source>
        <dbReference type="EMBL" id="HGQ64444.1"/>
    </source>
</evidence>
<name>A0A7C4JJF3_9CREN</name>
<keyword evidence="1" id="KW-1133">Transmembrane helix</keyword>
<dbReference type="EMBL" id="DTCK01000016">
    <property type="protein sequence ID" value="HGQ35621.1"/>
    <property type="molecule type" value="Genomic_DNA"/>
</dbReference>
<organism evidence="3">
    <name type="scientific">Ignisphaera aggregans</name>
    <dbReference type="NCBI Taxonomy" id="334771"/>
    <lineage>
        <taxon>Archaea</taxon>
        <taxon>Thermoproteota</taxon>
        <taxon>Thermoprotei</taxon>
        <taxon>Desulfurococcales</taxon>
        <taxon>Desulfurococcaceae</taxon>
        <taxon>Ignisphaera</taxon>
    </lineage>
</organism>
<comment type="caution">
    <text evidence="3">The sequence shown here is derived from an EMBL/GenBank/DDBJ whole genome shotgun (WGS) entry which is preliminary data.</text>
</comment>
<keyword evidence="1" id="KW-0472">Membrane</keyword>
<protein>
    <submittedName>
        <fullName evidence="3">Uncharacterized protein</fullName>
    </submittedName>
</protein>
<sequence>MKGQGNIIVAVLFFSILILSIIPLTLYMYNTPINRTTVYEDPLYTFFHLPMKTISGDIVAFFDTSDLVLQIANRGGTNIEIERIILNVACNDKNHYITSRLDTIIQSGQTARLHMNIDQNMCINPKPSALHIITKEGAIINSIVITPEDIQETPNPITNITMPRAITSAITAIPIKISKEEYVTDITLLTQKGFEICTLDNMINPTRIITYENPAQSGMRGGTTTTYIWTLVDSQNNINIEILEQIIRNLWIGYDPRNISKYNIMITADSISISKPSYSTTLPVRIKIYGFRPSTTQGILQLMSSWITEPSQDVASYTFLTTSSVTTRLTLRGFADRIEIYVRSSTTGDYESGYNPYILFMSTVRNQGFAGILFTTIDRIWGNMNSRNDYIDSLVDYSIKPLVLVYRNLRVSNVDHSAVIITINYRFHDNEGSDAEGTSVDRPIMFVGLVDDKGNIYSYRSYTFRELTRYEDTYPTTAQAQSSIVFIPLPPRDAGEKIFYVFIAIQDPYHYNGNLDDLDFTLYIESLAIIPIK</sequence>
<dbReference type="EMBL" id="DTBD01000033">
    <property type="protein sequence ID" value="HGQ64444.1"/>
    <property type="molecule type" value="Genomic_DNA"/>
</dbReference>
<evidence type="ECO:0000313" key="2">
    <source>
        <dbReference type="EMBL" id="HGQ35621.1"/>
    </source>
</evidence>
<reference evidence="3" key="1">
    <citation type="journal article" date="2020" name="mSystems">
        <title>Genome- and Community-Level Interaction Insights into Carbon Utilization and Element Cycling Functions of Hydrothermarchaeota in Hydrothermal Sediment.</title>
        <authorList>
            <person name="Zhou Z."/>
            <person name="Liu Y."/>
            <person name="Xu W."/>
            <person name="Pan J."/>
            <person name="Luo Z.H."/>
            <person name="Li M."/>
        </authorList>
    </citation>
    <scope>NUCLEOTIDE SEQUENCE [LARGE SCALE GENOMIC DNA]</scope>
    <source>
        <strain evidence="3">SpSt-637</strain>
        <strain evidence="2">SpSt-667</strain>
    </source>
</reference>
<dbReference type="AlphaFoldDB" id="A0A7C4JJF3"/>